<comment type="function">
    <text evidence="1">Functions as a component of the nuclear pore complex (NPC).</text>
</comment>
<evidence type="ECO:0000313" key="4">
    <source>
        <dbReference type="Proteomes" id="UP001221757"/>
    </source>
</evidence>
<accession>A0AAD7DNE7</accession>
<dbReference type="InterPro" id="IPR007252">
    <property type="entry name" value="Nup84/Nup107"/>
</dbReference>
<dbReference type="GO" id="GO:0031965">
    <property type="term" value="C:nuclear membrane"/>
    <property type="evidence" value="ECO:0007669"/>
    <property type="project" value="UniProtKB-SubCell"/>
</dbReference>
<evidence type="ECO:0000256" key="1">
    <source>
        <dbReference type="RuleBase" id="RU365072"/>
    </source>
</evidence>
<comment type="similarity">
    <text evidence="1">Belongs to the nucleoporin Nup84/Nup107 family.</text>
</comment>
<evidence type="ECO:0000256" key="2">
    <source>
        <dbReference type="SAM" id="MobiDB-lite"/>
    </source>
</evidence>
<dbReference type="EMBL" id="JARKIE010000037">
    <property type="protein sequence ID" value="KAJ7695654.1"/>
    <property type="molecule type" value="Genomic_DNA"/>
</dbReference>
<dbReference type="GO" id="GO:0015031">
    <property type="term" value="P:protein transport"/>
    <property type="evidence" value="ECO:0007669"/>
    <property type="project" value="UniProtKB-KW"/>
</dbReference>
<keyword evidence="4" id="KW-1185">Reference proteome</keyword>
<comment type="caution">
    <text evidence="3">The sequence shown here is derived from an EMBL/GenBank/DDBJ whole genome shotgun (WGS) entry which is preliminary data.</text>
</comment>
<keyword evidence="1" id="KW-0509">mRNA transport</keyword>
<dbReference type="Proteomes" id="UP001221757">
    <property type="component" value="Unassembled WGS sequence"/>
</dbReference>
<feature type="region of interest" description="Disordered" evidence="2">
    <location>
        <begin position="38"/>
        <end position="63"/>
    </location>
</feature>
<keyword evidence="1" id="KW-0813">Transport</keyword>
<protein>
    <recommendedName>
        <fullName evidence="1">Nuclear pore complex protein</fullName>
    </recommendedName>
</protein>
<keyword evidence="1" id="KW-0906">Nuclear pore complex</keyword>
<comment type="subcellular location">
    <subcellularLocation>
        <location evidence="1">Nucleus</location>
        <location evidence="1">Nuclear pore complex</location>
    </subcellularLocation>
    <subcellularLocation>
        <location evidence="1">Nucleus membrane</location>
    </subcellularLocation>
</comment>
<keyword evidence="1" id="KW-0472">Membrane</keyword>
<reference evidence="3" key="1">
    <citation type="submission" date="2023-03" db="EMBL/GenBank/DDBJ databases">
        <title>Massive genome expansion in bonnet fungi (Mycena s.s.) driven by repeated elements and novel gene families across ecological guilds.</title>
        <authorList>
            <consortium name="Lawrence Berkeley National Laboratory"/>
            <person name="Harder C.B."/>
            <person name="Miyauchi S."/>
            <person name="Viragh M."/>
            <person name="Kuo A."/>
            <person name="Thoen E."/>
            <person name="Andreopoulos B."/>
            <person name="Lu D."/>
            <person name="Skrede I."/>
            <person name="Drula E."/>
            <person name="Henrissat B."/>
            <person name="Morin E."/>
            <person name="Kohler A."/>
            <person name="Barry K."/>
            <person name="LaButti K."/>
            <person name="Morin E."/>
            <person name="Salamov A."/>
            <person name="Lipzen A."/>
            <person name="Mereny Z."/>
            <person name="Hegedus B."/>
            <person name="Baldrian P."/>
            <person name="Stursova M."/>
            <person name="Weitz H."/>
            <person name="Taylor A."/>
            <person name="Grigoriev I.V."/>
            <person name="Nagy L.G."/>
            <person name="Martin F."/>
            <person name="Kauserud H."/>
        </authorList>
    </citation>
    <scope>NUCLEOTIDE SEQUENCE</scope>
    <source>
        <strain evidence="3">CBHHK067</strain>
    </source>
</reference>
<keyword evidence="1" id="KW-0539">Nucleus</keyword>
<evidence type="ECO:0000313" key="3">
    <source>
        <dbReference type="EMBL" id="KAJ7695654.1"/>
    </source>
</evidence>
<gene>
    <name evidence="3" type="ORF">B0H17DRAFT_1131279</name>
</gene>
<name>A0AAD7DNE7_MYCRO</name>
<keyword evidence="1" id="KW-0653">Protein transport</keyword>
<comment type="subunit">
    <text evidence="1">Part of the nuclear pore complex (NPC).</text>
</comment>
<dbReference type="AlphaFoldDB" id="A0AAD7DNE7"/>
<dbReference type="GO" id="GO:0005643">
    <property type="term" value="C:nuclear pore"/>
    <property type="evidence" value="ECO:0007669"/>
    <property type="project" value="UniProtKB-SubCell"/>
</dbReference>
<keyword evidence="1" id="KW-0811">Translocation</keyword>
<sequence>MTWRACCTPTPASHHASAKFAMTSLGYSFTGGLRRKWGRKVNSRGAQPSPPRTRYVGPTAGRDAGPPVPTACDLLTENLYTPTSTLTQAIMHASPLLSELIIVREWLQDTAPPPPHPEATMGYWKFTKHGAAGGLVKEMDLDSVNCTDGQMLTADNTNYEKRLAQALYSPPAVAGCEHTGLPAVPVTRNRAQSTRPQWAAVNENEDDAMEENLTDAWEGNRCRQLWKAMCTCSAINKQSMEMLCIGGSFWESGLPAVEGGVCVFSADAEELEKEEWEWEVMGVLEMVKSVAIQEWCMYLFMQFFL</sequence>
<proteinExistence type="inferred from homology"/>
<organism evidence="3 4">
    <name type="scientific">Mycena rosella</name>
    <name type="common">Pink bonnet</name>
    <name type="synonym">Agaricus rosellus</name>
    <dbReference type="NCBI Taxonomy" id="1033263"/>
    <lineage>
        <taxon>Eukaryota</taxon>
        <taxon>Fungi</taxon>
        <taxon>Dikarya</taxon>
        <taxon>Basidiomycota</taxon>
        <taxon>Agaricomycotina</taxon>
        <taxon>Agaricomycetes</taxon>
        <taxon>Agaricomycetidae</taxon>
        <taxon>Agaricales</taxon>
        <taxon>Marasmiineae</taxon>
        <taxon>Mycenaceae</taxon>
        <taxon>Mycena</taxon>
    </lineage>
</organism>
<dbReference type="GO" id="GO:0017056">
    <property type="term" value="F:structural constituent of nuclear pore"/>
    <property type="evidence" value="ECO:0007669"/>
    <property type="project" value="UniProtKB-UniRule"/>
</dbReference>
<dbReference type="Pfam" id="PF04121">
    <property type="entry name" value="Nup84_Nup100"/>
    <property type="match status" value="1"/>
</dbReference>